<reference evidence="2 3" key="1">
    <citation type="journal article" date="2019" name="Int. J. Syst. Evol. Microbiol.">
        <title>The Global Catalogue of Microorganisms (GCM) 10K type strain sequencing project: providing services to taxonomists for standard genome sequencing and annotation.</title>
        <authorList>
            <consortium name="The Broad Institute Genomics Platform"/>
            <consortium name="The Broad Institute Genome Sequencing Center for Infectious Disease"/>
            <person name="Wu L."/>
            <person name="Ma J."/>
        </authorList>
    </citation>
    <scope>NUCLEOTIDE SEQUENCE [LARGE SCALE GENOMIC DNA]</scope>
    <source>
        <strain evidence="2 3">JCM 16231</strain>
    </source>
</reference>
<dbReference type="GO" id="GO:0004519">
    <property type="term" value="F:endonuclease activity"/>
    <property type="evidence" value="ECO:0007669"/>
    <property type="project" value="UniProtKB-KW"/>
</dbReference>
<feature type="domain" description="Endonuclease/exonuclease/phosphatase" evidence="1">
    <location>
        <begin position="41"/>
        <end position="360"/>
    </location>
</feature>
<dbReference type="SUPFAM" id="SSF56219">
    <property type="entry name" value="DNase I-like"/>
    <property type="match status" value="1"/>
</dbReference>
<dbReference type="InterPro" id="IPR005135">
    <property type="entry name" value="Endo/exonuclease/phosphatase"/>
</dbReference>
<keyword evidence="3" id="KW-1185">Reference proteome</keyword>
<accession>A0ABN1K3H6</accession>
<sequence>MSSSFKIQVYLIAFLFILISCGSVEKSTTISKETDEFLVNTIAFYNLENLFDTEDDPNKFDESSPIMEIAEGEREAIYKKKVTNMAKVIADIGSEVTGVPPAVIGVCEIENFNVLQDLVNDKQLSPFNYGIIHYNSPDARSIDVALLYQKNVFRPTHSKAHELVLFDDSDRNKRKYTRDQLYVKGKLDGEDMHFIVNHWPSRSGGEKKSRPGRVNAAKLAKKIKDSIQMQEPYAKIMIMGDFNDGPYNKSIKEVLEAKEHAEDVGISGIYNPFEKLHKKGVGTIAWRDTWDLFDMILVTKPLINREDYNSYTLYKANIFNPYYLQNPKGRYKGYPYRSFADGGFTGGYSDHFPVYLYLIKKKEGSGVDVATDE</sequence>
<keyword evidence="2" id="KW-0255">Endonuclease</keyword>
<evidence type="ECO:0000313" key="2">
    <source>
        <dbReference type="EMBL" id="GAA0753766.1"/>
    </source>
</evidence>
<evidence type="ECO:0000313" key="3">
    <source>
        <dbReference type="Proteomes" id="UP001500185"/>
    </source>
</evidence>
<keyword evidence="2" id="KW-0378">Hydrolase</keyword>
<proteinExistence type="predicted"/>
<dbReference type="InterPro" id="IPR036691">
    <property type="entry name" value="Endo/exonu/phosph_ase_sf"/>
</dbReference>
<gene>
    <name evidence="2" type="ORF">GCM10009433_06390</name>
</gene>
<dbReference type="PANTHER" id="PTHR42834">
    <property type="entry name" value="ENDONUCLEASE/EXONUCLEASE/PHOSPHATASE FAMILY PROTEIN (AFU_ORTHOLOGUE AFUA_3G09210)"/>
    <property type="match status" value="1"/>
</dbReference>
<dbReference type="RefSeq" id="WP_224453195.1">
    <property type="nucleotide sequence ID" value="NZ_BAAAGG010000005.1"/>
</dbReference>
<dbReference type="Pfam" id="PF19580">
    <property type="entry name" value="Exo_endo_phos_3"/>
    <property type="match status" value="1"/>
</dbReference>
<name>A0ABN1K3H6_9FLAO</name>
<protein>
    <submittedName>
        <fullName evidence="2">Endonuclease</fullName>
    </submittedName>
</protein>
<dbReference type="PANTHER" id="PTHR42834:SF1">
    <property type="entry name" value="ENDONUCLEASE_EXONUCLEASE_PHOSPHATASE FAMILY PROTEIN (AFU_ORTHOLOGUE AFUA_3G09210)"/>
    <property type="match status" value="1"/>
</dbReference>
<evidence type="ECO:0000259" key="1">
    <source>
        <dbReference type="Pfam" id="PF19580"/>
    </source>
</evidence>
<organism evidence="2 3">
    <name type="scientific">Psychroflexus lacisalsi</name>
    <dbReference type="NCBI Taxonomy" id="503928"/>
    <lineage>
        <taxon>Bacteria</taxon>
        <taxon>Pseudomonadati</taxon>
        <taxon>Bacteroidota</taxon>
        <taxon>Flavobacteriia</taxon>
        <taxon>Flavobacteriales</taxon>
        <taxon>Flavobacteriaceae</taxon>
        <taxon>Psychroflexus</taxon>
    </lineage>
</organism>
<dbReference type="PROSITE" id="PS51257">
    <property type="entry name" value="PROKAR_LIPOPROTEIN"/>
    <property type="match status" value="1"/>
</dbReference>
<dbReference type="Gene3D" id="3.60.10.10">
    <property type="entry name" value="Endonuclease/exonuclease/phosphatase"/>
    <property type="match status" value="1"/>
</dbReference>
<comment type="caution">
    <text evidence="2">The sequence shown here is derived from an EMBL/GenBank/DDBJ whole genome shotgun (WGS) entry which is preliminary data.</text>
</comment>
<dbReference type="Proteomes" id="UP001500185">
    <property type="component" value="Unassembled WGS sequence"/>
</dbReference>
<dbReference type="EMBL" id="BAAAGG010000005">
    <property type="protein sequence ID" value="GAA0753766.1"/>
    <property type="molecule type" value="Genomic_DNA"/>
</dbReference>
<keyword evidence="2" id="KW-0540">Nuclease</keyword>